<gene>
    <name evidence="2" type="ORF">HDA42_000344</name>
</gene>
<sequence length="182" mass="18856">MGVTIVNPTSYEAAPRSVPRVLVPRLDGLTVGFLSNSKMNADKVLEGVATALVGRFGITPRLYAKRVPSIAATDELLDRIAAECDAVVVAMLDCGSCASWAVADMAALARRALPVCGMASTQFEGFSRQVLAIQGADALGLCVVAHPIGGIPPQEAFERVTPAAVDSVVSALTTEITEESAA</sequence>
<dbReference type="Proteomes" id="UP000577386">
    <property type="component" value="Unassembled WGS sequence"/>
</dbReference>
<keyword evidence="3" id="KW-1185">Reference proteome</keyword>
<proteinExistence type="predicted"/>
<dbReference type="EMBL" id="JACJIJ010000002">
    <property type="protein sequence ID" value="MBA9051166.1"/>
    <property type="molecule type" value="Genomic_DNA"/>
</dbReference>
<comment type="caution">
    <text evidence="2">The sequence shown here is derived from an EMBL/GenBank/DDBJ whole genome shotgun (WGS) entry which is preliminary data.</text>
</comment>
<dbReference type="AlphaFoldDB" id="A0A7W3RIQ6"/>
<evidence type="ECO:0000313" key="3">
    <source>
        <dbReference type="Proteomes" id="UP000577386"/>
    </source>
</evidence>
<reference evidence="2 3" key="1">
    <citation type="submission" date="2020-08" db="EMBL/GenBank/DDBJ databases">
        <title>Sequencing the genomes of 1000 actinobacteria strains.</title>
        <authorList>
            <person name="Klenk H.-P."/>
        </authorList>
    </citation>
    <scope>NUCLEOTIDE SEQUENCE [LARGE SCALE GENOMIC DNA]</scope>
    <source>
        <strain evidence="2 3">DSM 41827</strain>
    </source>
</reference>
<organism evidence="2 3">
    <name type="scientific">Streptomyces murinus</name>
    <dbReference type="NCBI Taxonomy" id="33900"/>
    <lineage>
        <taxon>Bacteria</taxon>
        <taxon>Bacillati</taxon>
        <taxon>Actinomycetota</taxon>
        <taxon>Actinomycetes</taxon>
        <taxon>Kitasatosporales</taxon>
        <taxon>Streptomycetaceae</taxon>
        <taxon>Streptomyces</taxon>
    </lineage>
</organism>
<dbReference type="RefSeq" id="WP_182774552.1">
    <property type="nucleotide sequence ID" value="NZ_BAAAHW010000011.1"/>
</dbReference>
<feature type="domain" description="UGSC-like" evidence="1">
    <location>
        <begin position="5"/>
        <end position="173"/>
    </location>
</feature>
<evidence type="ECO:0000259" key="1">
    <source>
        <dbReference type="Pfam" id="PF24696"/>
    </source>
</evidence>
<evidence type="ECO:0000313" key="2">
    <source>
        <dbReference type="EMBL" id="MBA9051166.1"/>
    </source>
</evidence>
<accession>A0A7W3RIQ6</accession>
<dbReference type="GeneID" id="93978879"/>
<dbReference type="Pfam" id="PF24696">
    <property type="entry name" value="UGSC"/>
    <property type="match status" value="1"/>
</dbReference>
<dbReference type="InterPro" id="IPR057767">
    <property type="entry name" value="UGSC-like_dom"/>
</dbReference>
<name>A0A7W3RIQ6_STRMR</name>
<protein>
    <recommendedName>
        <fullName evidence="1">UGSC-like domain-containing protein</fullName>
    </recommendedName>
</protein>